<comment type="subcellular location">
    <subcellularLocation>
        <location evidence="13">Cell membrane</location>
        <topology evidence="13">Single-pass membrane protein</topology>
    </subcellularLocation>
    <subcellularLocation>
        <location evidence="12">Endomembrane system</location>
        <topology evidence="12">Single-pass membrane protein</topology>
    </subcellularLocation>
</comment>
<organism evidence="16 17">
    <name type="scientific">Breznakia pachnodae</name>
    <dbReference type="NCBI Taxonomy" id="265178"/>
    <lineage>
        <taxon>Bacteria</taxon>
        <taxon>Bacillati</taxon>
        <taxon>Bacillota</taxon>
        <taxon>Erysipelotrichia</taxon>
        <taxon>Erysipelotrichales</taxon>
        <taxon>Erysipelotrichaceae</taxon>
        <taxon>Breznakia</taxon>
    </lineage>
</organism>
<evidence type="ECO:0000256" key="9">
    <source>
        <dbReference type="ARBA" id="ARBA00023136"/>
    </source>
</evidence>
<evidence type="ECO:0000256" key="5">
    <source>
        <dbReference type="ARBA" id="ARBA00022692"/>
    </source>
</evidence>
<evidence type="ECO:0000313" key="16">
    <source>
        <dbReference type="EMBL" id="MDQ0360594.1"/>
    </source>
</evidence>
<name>A0ABU0E133_9FIRM</name>
<keyword evidence="17" id="KW-1185">Reference proteome</keyword>
<comment type="function">
    <text evidence="11 13">F(1)F(0) ATP synthase produces ATP from ADP in the presence of a proton or sodium gradient. F-type ATPases consist of two structural domains, F(1) containing the extramembraneous catalytic core and F(0) containing the membrane proton channel, linked together by a central stalk and a peripheral stalk. During catalysis, ATP synthesis in the catalytic domain of F(1) is coupled via a rotary mechanism of the central stalk subunits to proton translocation.</text>
</comment>
<evidence type="ECO:0000256" key="12">
    <source>
        <dbReference type="ARBA" id="ARBA00037847"/>
    </source>
</evidence>
<evidence type="ECO:0000256" key="4">
    <source>
        <dbReference type="ARBA" id="ARBA00022547"/>
    </source>
</evidence>
<sequence length="173" mass="19739">MGINIDNYLRINLVDMGLVLISTFLIIVIARKFFWRYAKDYLDGRAAHIQSELDESQSNLQASEEMKQQYEEKLAGARAEATEIVSSAKQRATTEASAIVGDARNNAAIMKEKALHDIEREKANVREQIKEEISEVAFMAAKKVVEKELDEDVHKKYVKDFIEKAEDDESWQA</sequence>
<evidence type="ECO:0000256" key="8">
    <source>
        <dbReference type="ARBA" id="ARBA00023065"/>
    </source>
</evidence>
<evidence type="ECO:0000313" key="17">
    <source>
        <dbReference type="Proteomes" id="UP001230220"/>
    </source>
</evidence>
<keyword evidence="4 13" id="KW-0138">CF(0)</keyword>
<keyword evidence="2 13" id="KW-0813">Transport</keyword>
<feature type="coiled-coil region" evidence="15">
    <location>
        <begin position="108"/>
        <end position="135"/>
    </location>
</feature>
<dbReference type="InterPro" id="IPR002146">
    <property type="entry name" value="ATP_synth_b/b'su_bac/chlpt"/>
</dbReference>
<dbReference type="RefSeq" id="WP_307406622.1">
    <property type="nucleotide sequence ID" value="NZ_JAUSUR010000002.1"/>
</dbReference>
<comment type="caution">
    <text evidence="16">The sequence shown here is derived from an EMBL/GenBank/DDBJ whole genome shotgun (WGS) entry which is preliminary data.</text>
</comment>
<dbReference type="Proteomes" id="UP001230220">
    <property type="component" value="Unassembled WGS sequence"/>
</dbReference>
<keyword evidence="15" id="KW-0175">Coiled coil</keyword>
<reference evidence="16 17" key="1">
    <citation type="submission" date="2023-07" db="EMBL/GenBank/DDBJ databases">
        <title>Genomic Encyclopedia of Type Strains, Phase IV (KMG-IV): sequencing the most valuable type-strain genomes for metagenomic binning, comparative biology and taxonomic classification.</title>
        <authorList>
            <person name="Goeker M."/>
        </authorList>
    </citation>
    <scope>NUCLEOTIDE SEQUENCE [LARGE SCALE GENOMIC DNA]</scope>
    <source>
        <strain evidence="16 17">DSM 16784</strain>
    </source>
</reference>
<evidence type="ECO:0000256" key="7">
    <source>
        <dbReference type="ARBA" id="ARBA00022989"/>
    </source>
</evidence>
<keyword evidence="3 13" id="KW-1003">Cell membrane</keyword>
<dbReference type="InterPro" id="IPR028987">
    <property type="entry name" value="ATP_synth_B-like_membr_sf"/>
</dbReference>
<evidence type="ECO:0000256" key="15">
    <source>
        <dbReference type="SAM" id="Coils"/>
    </source>
</evidence>
<dbReference type="HAMAP" id="MF_01398">
    <property type="entry name" value="ATP_synth_b_bprime"/>
    <property type="match status" value="1"/>
</dbReference>
<keyword evidence="6 13" id="KW-0375">Hydrogen ion transport</keyword>
<evidence type="ECO:0000256" key="10">
    <source>
        <dbReference type="ARBA" id="ARBA00023310"/>
    </source>
</evidence>
<dbReference type="PANTHER" id="PTHR33445">
    <property type="entry name" value="ATP SYNTHASE SUBUNIT B', CHLOROPLASTIC"/>
    <property type="match status" value="1"/>
</dbReference>
<dbReference type="CDD" id="cd06503">
    <property type="entry name" value="ATP-synt_Fo_b"/>
    <property type="match status" value="1"/>
</dbReference>
<keyword evidence="10 13" id="KW-0066">ATP synthesis</keyword>
<dbReference type="InterPro" id="IPR005864">
    <property type="entry name" value="ATP_synth_F0_bsu_bac"/>
</dbReference>
<feature type="transmembrane region" description="Helical" evidence="13">
    <location>
        <begin position="16"/>
        <end position="35"/>
    </location>
</feature>
<evidence type="ECO:0000256" key="14">
    <source>
        <dbReference type="RuleBase" id="RU003848"/>
    </source>
</evidence>
<evidence type="ECO:0000256" key="2">
    <source>
        <dbReference type="ARBA" id="ARBA00022448"/>
    </source>
</evidence>
<evidence type="ECO:0000256" key="11">
    <source>
        <dbReference type="ARBA" id="ARBA00025198"/>
    </source>
</evidence>
<keyword evidence="8 13" id="KW-0406">Ion transport</keyword>
<dbReference type="InterPro" id="IPR050059">
    <property type="entry name" value="ATP_synthase_B_chain"/>
</dbReference>
<dbReference type="SUPFAM" id="SSF81573">
    <property type="entry name" value="F1F0 ATP synthase subunit B, membrane domain"/>
    <property type="match status" value="1"/>
</dbReference>
<keyword evidence="5 13" id="KW-0812">Transmembrane</keyword>
<protein>
    <recommendedName>
        <fullName evidence="13">ATP synthase subunit b</fullName>
    </recommendedName>
    <alternativeName>
        <fullName evidence="13">ATP synthase F(0) sector subunit b</fullName>
    </alternativeName>
    <alternativeName>
        <fullName evidence="13">ATPase subunit I</fullName>
    </alternativeName>
    <alternativeName>
        <fullName evidence="13">F-type ATPase subunit b</fullName>
        <shortName evidence="13">F-ATPase subunit b</shortName>
    </alternativeName>
</protein>
<dbReference type="Pfam" id="PF00430">
    <property type="entry name" value="ATP-synt_B"/>
    <property type="match status" value="1"/>
</dbReference>
<accession>A0ABU0E133</accession>
<comment type="function">
    <text evidence="13">Component of the F(0) channel, it forms part of the peripheral stalk, linking F(1) to F(0).</text>
</comment>
<dbReference type="EMBL" id="JAUSUR010000002">
    <property type="protein sequence ID" value="MDQ0360594.1"/>
    <property type="molecule type" value="Genomic_DNA"/>
</dbReference>
<evidence type="ECO:0000256" key="6">
    <source>
        <dbReference type="ARBA" id="ARBA00022781"/>
    </source>
</evidence>
<proteinExistence type="inferred from homology"/>
<feature type="coiled-coil region" evidence="15">
    <location>
        <begin position="46"/>
        <end position="80"/>
    </location>
</feature>
<keyword evidence="9 13" id="KW-0472">Membrane</keyword>
<dbReference type="PANTHER" id="PTHR33445:SF1">
    <property type="entry name" value="ATP SYNTHASE SUBUNIT B"/>
    <property type="match status" value="1"/>
</dbReference>
<dbReference type="NCBIfam" id="TIGR01144">
    <property type="entry name" value="ATP_synt_b"/>
    <property type="match status" value="1"/>
</dbReference>
<comment type="subunit">
    <text evidence="13">F-type ATPases have 2 components, F(1) - the catalytic core - and F(0) - the membrane proton channel. F(1) has five subunits: alpha(3), beta(3), gamma(1), delta(1), epsilon(1). F(0) has three main subunits: a(1), b(2) and c(10-14). The alpha and beta chains form an alternating ring which encloses part of the gamma chain. F(1) is attached to F(0) by a central stalk formed by the gamma and epsilon chains, while a peripheral stalk is formed by the delta and b chains.</text>
</comment>
<evidence type="ECO:0000256" key="1">
    <source>
        <dbReference type="ARBA" id="ARBA00005513"/>
    </source>
</evidence>
<keyword evidence="7 13" id="KW-1133">Transmembrane helix</keyword>
<comment type="similarity">
    <text evidence="1 13 14">Belongs to the ATPase B chain family.</text>
</comment>
<gene>
    <name evidence="13" type="primary">atpF</name>
    <name evidence="16" type="ORF">J2S15_001339</name>
</gene>
<evidence type="ECO:0000256" key="3">
    <source>
        <dbReference type="ARBA" id="ARBA00022475"/>
    </source>
</evidence>
<evidence type="ECO:0000256" key="13">
    <source>
        <dbReference type="HAMAP-Rule" id="MF_01398"/>
    </source>
</evidence>